<comment type="caution">
    <text evidence="3">The sequence shown here is derived from an EMBL/GenBank/DDBJ whole genome shotgun (WGS) entry which is preliminary data.</text>
</comment>
<dbReference type="EMBL" id="JTDY01006514">
    <property type="protein sequence ID" value="KOB65946.1"/>
    <property type="molecule type" value="Genomic_DNA"/>
</dbReference>
<evidence type="ECO:0000313" key="4">
    <source>
        <dbReference type="Proteomes" id="UP000037510"/>
    </source>
</evidence>
<feature type="compositionally biased region" description="Polar residues" evidence="1">
    <location>
        <begin position="11"/>
        <end position="36"/>
    </location>
</feature>
<sequence>MADPNHPLHQEIQQQQNANGKSSTKSPITSLHPGNQHSKRRFRSSSDVFGEEPDHALVQIPTPEVHHNHEPAFAFSTPDAVPCALNITALLIVLAVGAMQSIINFLLSLGRSTRTATDRRQDGHLCFHPDPEPNADQQLRGRLLPVRFHLCL</sequence>
<keyword evidence="4" id="KW-1185">Reference proteome</keyword>
<keyword evidence="2" id="KW-0812">Transmembrane</keyword>
<feature type="transmembrane region" description="Helical" evidence="2">
    <location>
        <begin position="87"/>
        <end position="110"/>
    </location>
</feature>
<evidence type="ECO:0000313" key="3">
    <source>
        <dbReference type="EMBL" id="KOB65946.1"/>
    </source>
</evidence>
<feature type="region of interest" description="Disordered" evidence="1">
    <location>
        <begin position="1"/>
        <end position="51"/>
    </location>
</feature>
<evidence type="ECO:0000256" key="1">
    <source>
        <dbReference type="SAM" id="MobiDB-lite"/>
    </source>
</evidence>
<reference evidence="3 4" key="1">
    <citation type="journal article" date="2015" name="Genome Biol. Evol.">
        <title>The genome of winter moth (Operophtera brumata) provides a genomic perspective on sexual dimorphism and phenology.</title>
        <authorList>
            <person name="Derks M.F."/>
            <person name="Smit S."/>
            <person name="Salis L."/>
            <person name="Schijlen E."/>
            <person name="Bossers A."/>
            <person name="Mateman C."/>
            <person name="Pijl A.S."/>
            <person name="de Ridder D."/>
            <person name="Groenen M.A."/>
            <person name="Visser M.E."/>
            <person name="Megens H.J."/>
        </authorList>
    </citation>
    <scope>NUCLEOTIDE SEQUENCE [LARGE SCALE GENOMIC DNA]</scope>
    <source>
        <strain evidence="3">WM2013NL</strain>
        <tissue evidence="3">Head and thorax</tissue>
    </source>
</reference>
<keyword evidence="2" id="KW-0472">Membrane</keyword>
<gene>
    <name evidence="3" type="ORF">OBRU01_21969</name>
</gene>
<evidence type="ECO:0000256" key="2">
    <source>
        <dbReference type="SAM" id="Phobius"/>
    </source>
</evidence>
<protein>
    <submittedName>
        <fullName evidence="3">Putative RNA-binding protein 16</fullName>
    </submittedName>
</protein>
<proteinExistence type="predicted"/>
<organism evidence="3 4">
    <name type="scientific">Operophtera brumata</name>
    <name type="common">Winter moth</name>
    <name type="synonym">Phalaena brumata</name>
    <dbReference type="NCBI Taxonomy" id="104452"/>
    <lineage>
        <taxon>Eukaryota</taxon>
        <taxon>Metazoa</taxon>
        <taxon>Ecdysozoa</taxon>
        <taxon>Arthropoda</taxon>
        <taxon>Hexapoda</taxon>
        <taxon>Insecta</taxon>
        <taxon>Pterygota</taxon>
        <taxon>Neoptera</taxon>
        <taxon>Endopterygota</taxon>
        <taxon>Lepidoptera</taxon>
        <taxon>Glossata</taxon>
        <taxon>Ditrysia</taxon>
        <taxon>Geometroidea</taxon>
        <taxon>Geometridae</taxon>
        <taxon>Larentiinae</taxon>
        <taxon>Operophtera</taxon>
    </lineage>
</organism>
<dbReference type="AlphaFoldDB" id="A0A0L7KS99"/>
<accession>A0A0L7KS99</accession>
<keyword evidence="2" id="KW-1133">Transmembrane helix</keyword>
<dbReference type="Proteomes" id="UP000037510">
    <property type="component" value="Unassembled WGS sequence"/>
</dbReference>
<name>A0A0L7KS99_OPEBR</name>